<dbReference type="InterPro" id="IPR011723">
    <property type="entry name" value="Znf/thioredoxin_put"/>
</dbReference>
<evidence type="ECO:0000259" key="2">
    <source>
        <dbReference type="Pfam" id="PF13717"/>
    </source>
</evidence>
<sequence length="215" mass="24880">MEPVFLLHTNMIRVVCTNCSAVYSVAGARIPKKGKEVKCSHCHHTWLFMPENVSIPSKGPPGGKKERVEKFFWGKTLIQMIILFPLLFFFSSSFQDRFSYTFRKIYRLTEIYDTSDIKLRSSGVEVLEVHGDGTMQVRVRWIIINNADKERFVPDVRFTFYDENQKSVFSKKIEVDKYNVIKSKTGMHFERVIEGVPSSANTVQVRAGNAFEIFF</sequence>
<dbReference type="NCBIfam" id="TIGR02098">
    <property type="entry name" value="MJ0042_CXXC"/>
    <property type="match status" value="1"/>
</dbReference>
<dbReference type="OrthoDB" id="7159357at2"/>
<reference evidence="3 4" key="2">
    <citation type="journal article" date="2014" name="Pathogens">
        <title>Comparative Genomics Identifies a Potential Marker of Human-Virulent Anaplasma phagocytophilum.</title>
        <authorList>
            <person name="Al-Khedery B."/>
            <person name="Barbet A.F."/>
        </authorList>
    </citation>
    <scope>NUCLEOTIDE SEQUENCE [LARGE SCALE GENOMIC DNA]</scope>
    <source>
        <strain evidence="3 4">Norway variant2</strain>
    </source>
</reference>
<dbReference type="Pfam" id="PF13717">
    <property type="entry name" value="Zn_ribbon_4"/>
    <property type="match status" value="1"/>
</dbReference>
<feature type="transmembrane region" description="Helical" evidence="1">
    <location>
        <begin position="76"/>
        <end position="94"/>
    </location>
</feature>
<reference evidence="3 4" key="1">
    <citation type="journal article" date="2013" name="Pathogens">
        <title>An Emerging Tick-Borne Disease of Humans Is Caused by a Subset of Strains with Conserved Genome Structure.</title>
        <authorList>
            <person name="Barbet A.F."/>
            <person name="Al-Khedery B."/>
            <person name="Stuen S."/>
            <person name="Granquist E.G."/>
            <person name="Felsheim R.F."/>
            <person name="Munderloh U.G."/>
        </authorList>
    </citation>
    <scope>NUCLEOTIDE SEQUENCE [LARGE SCALE GENOMIC DNA]</scope>
    <source>
        <strain evidence="3 4">Norway variant2</strain>
    </source>
</reference>
<evidence type="ECO:0000313" key="4">
    <source>
        <dbReference type="Proteomes" id="UP000053801"/>
    </source>
</evidence>
<keyword evidence="1" id="KW-0472">Membrane</keyword>
<evidence type="ECO:0000256" key="1">
    <source>
        <dbReference type="SAM" id="Phobius"/>
    </source>
</evidence>
<proteinExistence type="predicted"/>
<keyword evidence="1" id="KW-0812">Transmembrane</keyword>
<dbReference type="Proteomes" id="UP000053801">
    <property type="component" value="Chromosome"/>
</dbReference>
<organism evidence="3 4">
    <name type="scientific">Anaplasma phagocytophilum str. Norway variant2</name>
    <dbReference type="NCBI Taxonomy" id="1392507"/>
    <lineage>
        <taxon>Bacteria</taxon>
        <taxon>Pseudomonadati</taxon>
        <taxon>Pseudomonadota</taxon>
        <taxon>Alphaproteobacteria</taxon>
        <taxon>Rickettsiales</taxon>
        <taxon>Anaplasmataceae</taxon>
        <taxon>Anaplasma</taxon>
        <taxon>phagocytophilum group</taxon>
    </lineage>
</organism>
<feature type="domain" description="Zinc finger/thioredoxin putative" evidence="2">
    <location>
        <begin position="13"/>
        <end position="46"/>
    </location>
</feature>
<dbReference type="AlphaFoldDB" id="A0A161I6L9"/>
<evidence type="ECO:0000313" key="3">
    <source>
        <dbReference type="EMBL" id="ANC34703.1"/>
    </source>
</evidence>
<gene>
    <name evidence="3" type="ORF">P029_05435</name>
</gene>
<protein>
    <recommendedName>
        <fullName evidence="2">Zinc finger/thioredoxin putative domain-containing protein</fullName>
    </recommendedName>
</protein>
<accession>A0A161I6L9</accession>
<name>A0A161I6L9_ANAPH</name>
<dbReference type="EMBL" id="CP015376">
    <property type="protein sequence ID" value="ANC34703.1"/>
    <property type="molecule type" value="Genomic_DNA"/>
</dbReference>
<keyword evidence="1" id="KW-1133">Transmembrane helix</keyword>